<dbReference type="Pfam" id="PF00083">
    <property type="entry name" value="Sugar_tr"/>
    <property type="match status" value="2"/>
</dbReference>
<name>A0AAF5DB92_STRER</name>
<dbReference type="Proteomes" id="UP000035681">
    <property type="component" value="Unplaced"/>
</dbReference>
<keyword evidence="2 5" id="KW-0812">Transmembrane</keyword>
<comment type="subcellular location">
    <subcellularLocation>
        <location evidence="1">Membrane</location>
        <topology evidence="1">Multi-pass membrane protein</topology>
    </subcellularLocation>
</comment>
<evidence type="ECO:0000256" key="5">
    <source>
        <dbReference type="SAM" id="Phobius"/>
    </source>
</evidence>
<evidence type="ECO:0000313" key="8">
    <source>
        <dbReference type="WBParaSite" id="TCONS_00008974.p1"/>
    </source>
</evidence>
<dbReference type="PROSITE" id="PS50850">
    <property type="entry name" value="MFS"/>
    <property type="match status" value="1"/>
</dbReference>
<feature type="transmembrane region" description="Helical" evidence="5">
    <location>
        <begin position="427"/>
        <end position="447"/>
    </location>
</feature>
<keyword evidence="3 5" id="KW-1133">Transmembrane helix</keyword>
<reference evidence="8" key="1">
    <citation type="submission" date="2024-02" db="UniProtKB">
        <authorList>
            <consortium name="WormBaseParasite"/>
        </authorList>
    </citation>
    <scope>IDENTIFICATION</scope>
</reference>
<proteinExistence type="predicted"/>
<evidence type="ECO:0000256" key="2">
    <source>
        <dbReference type="ARBA" id="ARBA00022692"/>
    </source>
</evidence>
<dbReference type="AlphaFoldDB" id="A0AAF5DB92"/>
<keyword evidence="4 5" id="KW-0472">Membrane</keyword>
<feature type="transmembrane region" description="Helical" evidence="5">
    <location>
        <begin position="167"/>
        <end position="189"/>
    </location>
</feature>
<dbReference type="InterPro" id="IPR036259">
    <property type="entry name" value="MFS_trans_sf"/>
</dbReference>
<evidence type="ECO:0000256" key="4">
    <source>
        <dbReference type="ARBA" id="ARBA00023136"/>
    </source>
</evidence>
<feature type="transmembrane region" description="Helical" evidence="5">
    <location>
        <begin position="27"/>
        <end position="48"/>
    </location>
</feature>
<evidence type="ECO:0000256" key="3">
    <source>
        <dbReference type="ARBA" id="ARBA00022989"/>
    </source>
</evidence>
<dbReference type="PROSITE" id="PS00216">
    <property type="entry name" value="SUGAR_TRANSPORT_1"/>
    <property type="match status" value="1"/>
</dbReference>
<dbReference type="PROSITE" id="PS00217">
    <property type="entry name" value="SUGAR_TRANSPORT_2"/>
    <property type="match status" value="1"/>
</dbReference>
<feature type="transmembrane region" description="Helical" evidence="5">
    <location>
        <begin position="333"/>
        <end position="355"/>
    </location>
</feature>
<feature type="transmembrane region" description="Helical" evidence="5">
    <location>
        <begin position="367"/>
        <end position="386"/>
    </location>
</feature>
<dbReference type="PANTHER" id="PTHR24064">
    <property type="entry name" value="SOLUTE CARRIER FAMILY 22 MEMBER"/>
    <property type="match status" value="1"/>
</dbReference>
<feature type="domain" description="Major facilitator superfamily (MFS) profile" evidence="6">
    <location>
        <begin position="46"/>
        <end position="451"/>
    </location>
</feature>
<feature type="transmembrane region" description="Helical" evidence="5">
    <location>
        <begin position="142"/>
        <end position="161"/>
    </location>
</feature>
<keyword evidence="7" id="KW-1185">Reference proteome</keyword>
<protein>
    <submittedName>
        <fullName evidence="8">MFS domain-containing protein</fullName>
    </submittedName>
</protein>
<dbReference type="InterPro" id="IPR005828">
    <property type="entry name" value="MFS_sugar_transport-like"/>
</dbReference>
<dbReference type="Gene3D" id="1.20.1250.20">
    <property type="entry name" value="MFS general substrate transporter like domains"/>
    <property type="match status" value="2"/>
</dbReference>
<dbReference type="GO" id="GO:0022857">
    <property type="term" value="F:transmembrane transporter activity"/>
    <property type="evidence" value="ECO:0007669"/>
    <property type="project" value="InterPro"/>
</dbReference>
<organism evidence="7 8">
    <name type="scientific">Strongyloides stercoralis</name>
    <name type="common">Threadworm</name>
    <dbReference type="NCBI Taxonomy" id="6248"/>
    <lineage>
        <taxon>Eukaryota</taxon>
        <taxon>Metazoa</taxon>
        <taxon>Ecdysozoa</taxon>
        <taxon>Nematoda</taxon>
        <taxon>Chromadorea</taxon>
        <taxon>Rhabditida</taxon>
        <taxon>Tylenchina</taxon>
        <taxon>Panagrolaimomorpha</taxon>
        <taxon>Strongyloidoidea</taxon>
        <taxon>Strongyloididae</taxon>
        <taxon>Strongyloides</taxon>
    </lineage>
</organism>
<evidence type="ECO:0000313" key="7">
    <source>
        <dbReference type="Proteomes" id="UP000035681"/>
    </source>
</evidence>
<dbReference type="InterPro" id="IPR020846">
    <property type="entry name" value="MFS_dom"/>
</dbReference>
<dbReference type="GO" id="GO:0016020">
    <property type="term" value="C:membrane"/>
    <property type="evidence" value="ECO:0007669"/>
    <property type="project" value="UniProtKB-SubCell"/>
</dbReference>
<evidence type="ECO:0000256" key="1">
    <source>
        <dbReference type="ARBA" id="ARBA00004141"/>
    </source>
</evidence>
<sequence>KLNKNEKIIINEHSYKSLDDIFKHGWYTFYICLLLQCMIINQLGNMFYMAYSGFVPKIISCGSINMINLSQKEICQKLENITLTEKCIPKAEADFGSINLEFKYFCNEKYKIKTCISIEMFSVVLGSIVGGQLSDYYGRRKIMLLGITFAAIFGIIVSFSQNILQIIISRAFLGFFNGTSMVIVIVFVIENIQKHDRVWLFNIITWAPNIALYAGIAYLAGEWRTLARSLSVVTIPAILLCWYAPESPRWLIQKGKINEAKNVIMKINKFNKRNIEEFVINDIVDCEFNHLLHLFHQLAITELCLIWKTCLRYPLNLAVAYADTKFVHLGRKIVMITFILSITFSSLIIAIIYHIGKNIEMMNTIRLFQLLIMTFTSQLYTVGSICSSELFPTPIRNMAYAVNQLSSRIGNTIAPYFFYLAVYQENIPYLVMALITAISACAFYALIPETKGHPLNEQMPLKKDSIFRKKSEKDESVSMLT</sequence>
<accession>A0AAF5DB92</accession>
<feature type="transmembrane region" description="Helical" evidence="5">
    <location>
        <begin position="198"/>
        <end position="220"/>
    </location>
</feature>
<evidence type="ECO:0000259" key="6">
    <source>
        <dbReference type="PROSITE" id="PS50850"/>
    </source>
</evidence>
<dbReference type="InterPro" id="IPR005829">
    <property type="entry name" value="Sugar_transporter_CS"/>
</dbReference>
<dbReference type="WBParaSite" id="TCONS_00008974.p1">
    <property type="protein sequence ID" value="TCONS_00008974.p1"/>
    <property type="gene ID" value="XLOC_006836"/>
</dbReference>
<dbReference type="SUPFAM" id="SSF103473">
    <property type="entry name" value="MFS general substrate transporter"/>
    <property type="match status" value="1"/>
</dbReference>